<dbReference type="SUPFAM" id="SSF57850">
    <property type="entry name" value="RING/U-box"/>
    <property type="match status" value="1"/>
</dbReference>
<evidence type="ECO:0000259" key="2">
    <source>
        <dbReference type="PROSITE" id="PS50089"/>
    </source>
</evidence>
<dbReference type="GO" id="GO:0008270">
    <property type="term" value="F:zinc ion binding"/>
    <property type="evidence" value="ECO:0007669"/>
    <property type="project" value="UniProtKB-KW"/>
</dbReference>
<dbReference type="AlphaFoldDB" id="A0A1Y6LSF2"/>
<dbReference type="PROSITE" id="PS50089">
    <property type="entry name" value="ZF_RING_2"/>
    <property type="match status" value="1"/>
</dbReference>
<keyword evidence="1" id="KW-0479">Metal-binding</keyword>
<proteinExistence type="predicted"/>
<accession>A0A1Y6LSF2</accession>
<dbReference type="InterPro" id="IPR013083">
    <property type="entry name" value="Znf_RING/FYVE/PHD"/>
</dbReference>
<name>A0A1Y6LSF2_ZYMTR</name>
<dbReference type="Gene3D" id="3.30.40.10">
    <property type="entry name" value="Zinc/RING finger domain, C3HC4 (zinc finger)"/>
    <property type="match status" value="1"/>
</dbReference>
<feature type="domain" description="RING-type" evidence="2">
    <location>
        <begin position="155"/>
        <end position="194"/>
    </location>
</feature>
<gene>
    <name evidence="3" type="ORF">ZT1A5_G7823</name>
</gene>
<sequence>MATPRREFRHPTAEDDFMAVATYDQEQRLQEAETEPTHDWRAAQIRRVANRVEMFNSERGDMQQRTGKGPGSLTTLPSGVATLKLRHYVRCCVMSLGFSTPMHQTWDDFVESKTSAQHVHTYKLQEITRNLKTVVIDEPQVHQDSFRHKQMGEWCIVCRDEKIVIGGEAPCGHVCCALCMVTTVLELKKCPHCRHEVKFEELLVLKRPGAWSNFKDGVLKYGLSGTMGAVVLKAVVKFFR</sequence>
<protein>
    <recommendedName>
        <fullName evidence="2">RING-type domain-containing protein</fullName>
    </recommendedName>
</protein>
<reference evidence="3 4" key="1">
    <citation type="submission" date="2016-10" db="EMBL/GenBank/DDBJ databases">
        <authorList>
            <person name="Varghese N."/>
        </authorList>
    </citation>
    <scope>NUCLEOTIDE SEQUENCE [LARGE SCALE GENOMIC DNA]</scope>
</reference>
<evidence type="ECO:0000256" key="1">
    <source>
        <dbReference type="PROSITE-ProRule" id="PRU00175"/>
    </source>
</evidence>
<dbReference type="EMBL" id="LT882682">
    <property type="protein sequence ID" value="SMY26380.1"/>
    <property type="molecule type" value="Genomic_DNA"/>
</dbReference>
<dbReference type="InterPro" id="IPR001841">
    <property type="entry name" value="Znf_RING"/>
</dbReference>
<dbReference type="Proteomes" id="UP000215453">
    <property type="component" value="Chromosome 7"/>
</dbReference>
<evidence type="ECO:0000313" key="4">
    <source>
        <dbReference type="Proteomes" id="UP000215453"/>
    </source>
</evidence>
<keyword evidence="1" id="KW-0862">Zinc</keyword>
<evidence type="ECO:0000313" key="3">
    <source>
        <dbReference type="EMBL" id="SMY26380.1"/>
    </source>
</evidence>
<keyword evidence="1" id="KW-0863">Zinc-finger</keyword>
<organism evidence="3 4">
    <name type="scientific">Zymoseptoria tritici ST99CH_1A5</name>
    <dbReference type="NCBI Taxonomy" id="1276529"/>
    <lineage>
        <taxon>Eukaryota</taxon>
        <taxon>Fungi</taxon>
        <taxon>Dikarya</taxon>
        <taxon>Ascomycota</taxon>
        <taxon>Pezizomycotina</taxon>
        <taxon>Dothideomycetes</taxon>
        <taxon>Dothideomycetidae</taxon>
        <taxon>Mycosphaerellales</taxon>
        <taxon>Mycosphaerellaceae</taxon>
        <taxon>Zymoseptoria</taxon>
    </lineage>
</organism>